<comment type="caution">
    <text evidence="8">The sequence shown here is derived from an EMBL/GenBank/DDBJ whole genome shotgun (WGS) entry which is preliminary data.</text>
</comment>
<comment type="similarity">
    <text evidence="2">Belongs to the DsbD family.</text>
</comment>
<evidence type="ECO:0000256" key="6">
    <source>
        <dbReference type="SAM" id="Phobius"/>
    </source>
</evidence>
<evidence type="ECO:0000313" key="9">
    <source>
        <dbReference type="Proteomes" id="UP000564806"/>
    </source>
</evidence>
<keyword evidence="4 6" id="KW-1133">Transmembrane helix</keyword>
<dbReference type="InterPro" id="IPR051790">
    <property type="entry name" value="Cytochrome_c-biogenesis_DsbD"/>
</dbReference>
<dbReference type="Proteomes" id="UP000564806">
    <property type="component" value="Unassembled WGS sequence"/>
</dbReference>
<organism evidence="8 9">
    <name type="scientific">Paenibacillus agri</name>
    <dbReference type="NCBI Taxonomy" id="2744309"/>
    <lineage>
        <taxon>Bacteria</taxon>
        <taxon>Bacillati</taxon>
        <taxon>Bacillota</taxon>
        <taxon>Bacilli</taxon>
        <taxon>Bacillales</taxon>
        <taxon>Paenibacillaceae</taxon>
        <taxon>Paenibacillus</taxon>
    </lineage>
</organism>
<feature type="transmembrane region" description="Helical" evidence="6">
    <location>
        <begin position="6"/>
        <end position="33"/>
    </location>
</feature>
<feature type="transmembrane region" description="Helical" evidence="6">
    <location>
        <begin position="136"/>
        <end position="160"/>
    </location>
</feature>
<feature type="domain" description="Cytochrome C biogenesis protein transmembrane" evidence="7">
    <location>
        <begin position="7"/>
        <end position="226"/>
    </location>
</feature>
<evidence type="ECO:0000256" key="2">
    <source>
        <dbReference type="ARBA" id="ARBA00006143"/>
    </source>
</evidence>
<reference evidence="8" key="1">
    <citation type="submission" date="2020-06" db="EMBL/GenBank/DDBJ databases">
        <title>Paenibacillus sp. nov., isolated from soil.</title>
        <authorList>
            <person name="Seo Y.L."/>
        </authorList>
    </citation>
    <scope>NUCLEOTIDE SEQUENCE [LARGE SCALE GENOMIC DNA]</scope>
    <source>
        <strain evidence="8">JW14</strain>
    </source>
</reference>
<keyword evidence="9" id="KW-1185">Reference proteome</keyword>
<evidence type="ECO:0000313" key="8">
    <source>
        <dbReference type="EMBL" id="NUU64064.1"/>
    </source>
</evidence>
<dbReference type="RefSeq" id="WP_175374426.1">
    <property type="nucleotide sequence ID" value="NZ_JABWCS010000221.1"/>
</dbReference>
<dbReference type="EMBL" id="JABWCS010000221">
    <property type="protein sequence ID" value="NUU64064.1"/>
    <property type="molecule type" value="Genomic_DNA"/>
</dbReference>
<feature type="transmembrane region" description="Helical" evidence="6">
    <location>
        <begin position="208"/>
        <end position="226"/>
    </location>
</feature>
<dbReference type="Pfam" id="PF02683">
    <property type="entry name" value="DsbD_TM"/>
    <property type="match status" value="1"/>
</dbReference>
<keyword evidence="3 6" id="KW-0812">Transmembrane</keyword>
<sequence length="238" mass="25319">MTESIYFGSVFTAGVLSFFSPCILPLLPVYLAYLGSSEQGSGQEGAWKLGKMTISPLLIGRTLMFILGLSAVFVLLGFGAGALGGVLGSSYFITVCGIVVILFGIYQTGVIRLSFLEKEKRIDADLQHKKGFGGAFLLGFTFSFGWTPCIGPVLAAVLGLSASGGSAGAGGMYMLIYTLGLALPFLVMAIFSSLLLTKVRRIYKHMRVLKAISGIVLIVMGLLLVSNKLNLITTYFQV</sequence>
<gene>
    <name evidence="8" type="ORF">HPT30_27315</name>
</gene>
<evidence type="ECO:0000259" key="7">
    <source>
        <dbReference type="Pfam" id="PF02683"/>
    </source>
</evidence>
<dbReference type="GO" id="GO:0017004">
    <property type="term" value="P:cytochrome complex assembly"/>
    <property type="evidence" value="ECO:0007669"/>
    <property type="project" value="InterPro"/>
</dbReference>
<feature type="transmembrane region" description="Helical" evidence="6">
    <location>
        <begin position="54"/>
        <end position="79"/>
    </location>
</feature>
<dbReference type="AlphaFoldDB" id="A0A850EX26"/>
<evidence type="ECO:0000256" key="1">
    <source>
        <dbReference type="ARBA" id="ARBA00004141"/>
    </source>
</evidence>
<comment type="subcellular location">
    <subcellularLocation>
        <location evidence="1">Membrane</location>
        <topology evidence="1">Multi-pass membrane protein</topology>
    </subcellularLocation>
</comment>
<feature type="transmembrane region" description="Helical" evidence="6">
    <location>
        <begin position="91"/>
        <end position="115"/>
    </location>
</feature>
<dbReference type="GO" id="GO:0016020">
    <property type="term" value="C:membrane"/>
    <property type="evidence" value="ECO:0007669"/>
    <property type="project" value="UniProtKB-SubCell"/>
</dbReference>
<keyword evidence="5 6" id="KW-0472">Membrane</keyword>
<protein>
    <submittedName>
        <fullName evidence="8">Sulfite exporter TauE/SafE family protein</fullName>
    </submittedName>
</protein>
<dbReference type="InterPro" id="IPR003834">
    <property type="entry name" value="Cyt_c_assmbl_TM_dom"/>
</dbReference>
<accession>A0A850EX26</accession>
<proteinExistence type="inferred from homology"/>
<name>A0A850EX26_9BACL</name>
<dbReference type="PANTHER" id="PTHR31272:SF4">
    <property type="entry name" value="CYTOCHROME C-TYPE BIOGENESIS PROTEIN HI_1454-RELATED"/>
    <property type="match status" value="1"/>
</dbReference>
<dbReference type="PANTHER" id="PTHR31272">
    <property type="entry name" value="CYTOCHROME C-TYPE BIOGENESIS PROTEIN HI_1454-RELATED"/>
    <property type="match status" value="1"/>
</dbReference>
<evidence type="ECO:0000256" key="3">
    <source>
        <dbReference type="ARBA" id="ARBA00022692"/>
    </source>
</evidence>
<feature type="transmembrane region" description="Helical" evidence="6">
    <location>
        <begin position="172"/>
        <end position="196"/>
    </location>
</feature>
<evidence type="ECO:0000256" key="5">
    <source>
        <dbReference type="ARBA" id="ARBA00023136"/>
    </source>
</evidence>
<evidence type="ECO:0000256" key="4">
    <source>
        <dbReference type="ARBA" id="ARBA00022989"/>
    </source>
</evidence>